<sequence>MSDLIAFLVITTIGLIISNNVVEAAFASIFW</sequence>
<organism evidence="1 2">
    <name type="scientific">Pseudochrobactrum asaccharolyticum</name>
    <dbReference type="NCBI Taxonomy" id="354351"/>
    <lineage>
        <taxon>Bacteria</taxon>
        <taxon>Pseudomonadati</taxon>
        <taxon>Pseudomonadota</taxon>
        <taxon>Alphaproteobacteria</taxon>
        <taxon>Hyphomicrobiales</taxon>
        <taxon>Brucellaceae</taxon>
        <taxon>Pseudochrobactrum</taxon>
    </lineage>
</organism>
<evidence type="ECO:0000313" key="2">
    <source>
        <dbReference type="Proteomes" id="UP000252893"/>
    </source>
</evidence>
<dbReference type="EMBL" id="QNRH01000007">
    <property type="protein sequence ID" value="RBO92187.1"/>
    <property type="molecule type" value="Genomic_DNA"/>
</dbReference>
<protein>
    <submittedName>
        <fullName evidence="1">Uncharacterized protein</fullName>
    </submittedName>
</protein>
<reference evidence="1 2" key="1">
    <citation type="submission" date="2018-06" db="EMBL/GenBank/DDBJ databases">
        <title>Genomic Encyclopedia of Type Strains, Phase IV (KMG-IV): sequencing the most valuable type-strain genomes for metagenomic binning, comparative biology and taxonomic classification.</title>
        <authorList>
            <person name="Goeker M."/>
        </authorList>
    </citation>
    <scope>NUCLEOTIDE SEQUENCE [LARGE SCALE GENOMIC DNA]</scope>
    <source>
        <strain evidence="1 2">DSM 25619</strain>
    </source>
</reference>
<evidence type="ECO:0000313" key="1">
    <source>
        <dbReference type="EMBL" id="RBO92187.1"/>
    </source>
</evidence>
<proteinExistence type="predicted"/>
<name>A0A366DQ30_9HYPH</name>
<accession>A0A366DQ30</accession>
<gene>
    <name evidence="1" type="ORF">DFR47_10786</name>
</gene>
<comment type="caution">
    <text evidence="1">The sequence shown here is derived from an EMBL/GenBank/DDBJ whole genome shotgun (WGS) entry which is preliminary data.</text>
</comment>
<keyword evidence="2" id="KW-1185">Reference proteome</keyword>
<dbReference type="AlphaFoldDB" id="A0A366DQ30"/>
<dbReference type="Proteomes" id="UP000252893">
    <property type="component" value="Unassembled WGS sequence"/>
</dbReference>